<gene>
    <name evidence="1" type="ORF">RF11_15105</name>
</gene>
<accession>A0A0C2MUK6</accession>
<name>A0A0C2MUK6_THEKT</name>
<proteinExistence type="predicted"/>
<reference evidence="1 2" key="1">
    <citation type="journal article" date="2014" name="Genome Biol. Evol.">
        <title>The genome of the myxosporean Thelohanellus kitauei shows adaptations to nutrient acquisition within its fish host.</title>
        <authorList>
            <person name="Yang Y."/>
            <person name="Xiong J."/>
            <person name="Zhou Z."/>
            <person name="Huo F."/>
            <person name="Miao W."/>
            <person name="Ran C."/>
            <person name="Liu Y."/>
            <person name="Zhang J."/>
            <person name="Feng J."/>
            <person name="Wang M."/>
            <person name="Wang M."/>
            <person name="Wang L."/>
            <person name="Yao B."/>
        </authorList>
    </citation>
    <scope>NUCLEOTIDE SEQUENCE [LARGE SCALE GENOMIC DNA]</scope>
    <source>
        <strain evidence="1">Wuqing</strain>
    </source>
</reference>
<organism evidence="1 2">
    <name type="scientific">Thelohanellus kitauei</name>
    <name type="common">Myxosporean</name>
    <dbReference type="NCBI Taxonomy" id="669202"/>
    <lineage>
        <taxon>Eukaryota</taxon>
        <taxon>Metazoa</taxon>
        <taxon>Cnidaria</taxon>
        <taxon>Myxozoa</taxon>
        <taxon>Myxosporea</taxon>
        <taxon>Bivalvulida</taxon>
        <taxon>Platysporina</taxon>
        <taxon>Myxobolidae</taxon>
        <taxon>Thelohanellus</taxon>
    </lineage>
</organism>
<protein>
    <submittedName>
        <fullName evidence="1">Uncharacterized protein</fullName>
    </submittedName>
</protein>
<dbReference type="AlphaFoldDB" id="A0A0C2MUK6"/>
<keyword evidence="2" id="KW-1185">Reference proteome</keyword>
<dbReference type="EMBL" id="JWZT01001883">
    <property type="protein sequence ID" value="KII71016.1"/>
    <property type="molecule type" value="Genomic_DNA"/>
</dbReference>
<dbReference type="Proteomes" id="UP000031668">
    <property type="component" value="Unassembled WGS sequence"/>
</dbReference>
<evidence type="ECO:0000313" key="1">
    <source>
        <dbReference type="EMBL" id="KII71016.1"/>
    </source>
</evidence>
<comment type="caution">
    <text evidence="1">The sequence shown here is derived from an EMBL/GenBank/DDBJ whole genome shotgun (WGS) entry which is preliminary data.</text>
</comment>
<sequence>MDYNITRDCSSQAMMPQHMDTDLMSVNTFSEPTYWNRLQTIQPTLWNSKKVPERSPQEPPSEFKHLKCNLDHIEQFKLNEEEPVDTKMTSDVCPDTLGMQVIIRLEITRMSVLKFPSSALEDKMKKTLYLEPVTNRDELKDAFKYKKAIRRALLSFHEDLEDQNIQRRHQLHPNPH</sequence>
<evidence type="ECO:0000313" key="2">
    <source>
        <dbReference type="Proteomes" id="UP000031668"/>
    </source>
</evidence>